<feature type="compositionally biased region" description="Low complexity" evidence="2">
    <location>
        <begin position="470"/>
        <end position="480"/>
    </location>
</feature>
<dbReference type="PANTHER" id="PTHR16027:SF6">
    <property type="entry name" value="DILUTE DOMAIN-CONTAINING PROTEIN"/>
    <property type="match status" value="1"/>
</dbReference>
<dbReference type="AlphaFoldDB" id="A0AAV5E7R4"/>
<dbReference type="PANTHER" id="PTHR16027">
    <property type="entry name" value="DILUTE DOMAIN-CONTAINING PROTEIN YPR089W"/>
    <property type="match status" value="1"/>
</dbReference>
<feature type="compositionally biased region" description="Basic and acidic residues" evidence="2">
    <location>
        <begin position="454"/>
        <end position="464"/>
    </location>
</feature>
<sequence length="800" mass="90818">MKKRTAESRPIVPRKFDKDRKFTTDRMGRQLSTMGLDPNATLDRARDPSRGHKRERSLSRAAGGGDDMEIDGQQSNKKLRARSRSRSKLRAPEVVTPGEGFRDSYQKKKAIKKAKNSTNKRNMIVVEGRPCYFHIETKASVLWETLYWDISNLADPKISHVFVRRGGAPSRSRPPMDGGQRRQATAVSRVPDSPARRLIAWLQLFFKAFAHRYDKLVRWDTAGRPVFILSVAFLVQKSLRRRYLSWKESSQMRLQVAVVTVQSAVRAMAARRELSLRRQTRAATRIQAQWRALRVMWSYLMTKRAALICQFSWRQSVARKELVKLRLANLQSLHEMVDVLQQAVDDAEARAIAEREAAKKAVAEAPPVIKETVVTVEDTEKVNSLHAEVARLKINRLLLVGLQDILGAEMKETFAAKKALSEAELRNEKLARSLGVEEVKNKRLQDSLKRMEEKVSNLDEENRKLRQAVASNPAISSASSESHEESNLQATPDNEKATNGAVKPIIIDREGNIHGRDNNDTLAYWLSNSCTLLVLLQRTLKTNGVASLARQRRRASPLKVPQENQDPNHTDRPVSDGRLIGGLAEVCQVEAKYPAIAFKQQLTALLEKVYGIIRHNLKKELSPLLRLVVLQVPPFLICKLFTQVFSFINVQLFNSNGEYVKAGLDELEHWCFWLTEEYAGHAWDELKHIRQAVTFLILEEKNSRSLKEITDDFCPALSMQQLYRISTMYCDDKYGTLGIPSEVISSMRTKMIEGSSSPSTHDDINSFLLDDDFSIPFSVDDIAKLMVHFDTADMDLPPLI</sequence>
<feature type="compositionally biased region" description="Basic and acidic residues" evidence="2">
    <location>
        <begin position="566"/>
        <end position="575"/>
    </location>
</feature>
<dbReference type="PROSITE" id="PS51126">
    <property type="entry name" value="DILUTE"/>
    <property type="match status" value="1"/>
</dbReference>
<evidence type="ECO:0000259" key="3">
    <source>
        <dbReference type="PROSITE" id="PS51126"/>
    </source>
</evidence>
<feature type="region of interest" description="Disordered" evidence="2">
    <location>
        <begin position="1"/>
        <end position="100"/>
    </location>
</feature>
<feature type="region of interest" description="Disordered" evidence="2">
    <location>
        <begin position="546"/>
        <end position="576"/>
    </location>
</feature>
<dbReference type="EMBL" id="BQKI01000073">
    <property type="protein sequence ID" value="GJN18551.1"/>
    <property type="molecule type" value="Genomic_DNA"/>
</dbReference>
<dbReference type="Proteomes" id="UP001054889">
    <property type="component" value="Unassembled WGS sequence"/>
</dbReference>
<evidence type="ECO:0000313" key="5">
    <source>
        <dbReference type="Proteomes" id="UP001054889"/>
    </source>
</evidence>
<keyword evidence="5" id="KW-1185">Reference proteome</keyword>
<reference evidence="4" key="2">
    <citation type="submission" date="2021-12" db="EMBL/GenBank/DDBJ databases">
        <title>Resequencing data analysis of finger millet.</title>
        <authorList>
            <person name="Hatakeyama M."/>
            <person name="Aluri S."/>
            <person name="Balachadran M.T."/>
            <person name="Sivarajan S.R."/>
            <person name="Poveda L."/>
            <person name="Shimizu-Inatsugi R."/>
            <person name="Schlapbach R."/>
            <person name="Sreeman S.M."/>
            <person name="Shimizu K.K."/>
        </authorList>
    </citation>
    <scope>NUCLEOTIDE SEQUENCE</scope>
</reference>
<feature type="coiled-coil region" evidence="1">
    <location>
        <begin position="330"/>
        <end position="357"/>
    </location>
</feature>
<name>A0AAV5E7R4_ELECO</name>
<comment type="caution">
    <text evidence="4">The sequence shown here is derived from an EMBL/GenBank/DDBJ whole genome shotgun (WGS) entry which is preliminary data.</text>
</comment>
<dbReference type="Gene3D" id="1.20.5.190">
    <property type="match status" value="1"/>
</dbReference>
<dbReference type="SMART" id="SM01132">
    <property type="entry name" value="DIL"/>
    <property type="match status" value="1"/>
</dbReference>
<dbReference type="InterPro" id="IPR027417">
    <property type="entry name" value="P-loop_NTPase"/>
</dbReference>
<evidence type="ECO:0000313" key="4">
    <source>
        <dbReference type="EMBL" id="GJN18551.1"/>
    </source>
</evidence>
<accession>A0AAV5E7R4</accession>
<feature type="compositionally biased region" description="Low complexity" evidence="2">
    <location>
        <begin position="165"/>
        <end position="175"/>
    </location>
</feature>
<feature type="compositionally biased region" description="Basic and acidic residues" evidence="2">
    <location>
        <begin position="14"/>
        <end position="28"/>
    </location>
</feature>
<keyword evidence="1" id="KW-0175">Coiled coil</keyword>
<feature type="region of interest" description="Disordered" evidence="2">
    <location>
        <begin position="454"/>
        <end position="501"/>
    </location>
</feature>
<protein>
    <recommendedName>
        <fullName evidence="3">Dilute domain-containing protein</fullName>
    </recommendedName>
</protein>
<dbReference type="InterPro" id="IPR052072">
    <property type="entry name" value="Vascular_dev_regulator"/>
</dbReference>
<feature type="compositionally biased region" description="Basic residues" evidence="2">
    <location>
        <begin position="77"/>
        <end position="89"/>
    </location>
</feature>
<dbReference type="Pfam" id="PF01843">
    <property type="entry name" value="DIL"/>
    <property type="match status" value="1"/>
</dbReference>
<evidence type="ECO:0000256" key="2">
    <source>
        <dbReference type="SAM" id="MobiDB-lite"/>
    </source>
</evidence>
<feature type="region of interest" description="Disordered" evidence="2">
    <location>
        <begin position="165"/>
        <end position="189"/>
    </location>
</feature>
<dbReference type="PROSITE" id="PS50096">
    <property type="entry name" value="IQ"/>
    <property type="match status" value="1"/>
</dbReference>
<dbReference type="InterPro" id="IPR002710">
    <property type="entry name" value="Dilute_dom"/>
</dbReference>
<gene>
    <name evidence="4" type="primary">gb05723</name>
    <name evidence="4" type="ORF">PR202_gb05723</name>
</gene>
<feature type="domain" description="Dilute" evidence="3">
    <location>
        <begin position="495"/>
        <end position="753"/>
    </location>
</feature>
<organism evidence="4 5">
    <name type="scientific">Eleusine coracana subsp. coracana</name>
    <dbReference type="NCBI Taxonomy" id="191504"/>
    <lineage>
        <taxon>Eukaryota</taxon>
        <taxon>Viridiplantae</taxon>
        <taxon>Streptophyta</taxon>
        <taxon>Embryophyta</taxon>
        <taxon>Tracheophyta</taxon>
        <taxon>Spermatophyta</taxon>
        <taxon>Magnoliopsida</taxon>
        <taxon>Liliopsida</taxon>
        <taxon>Poales</taxon>
        <taxon>Poaceae</taxon>
        <taxon>PACMAD clade</taxon>
        <taxon>Chloridoideae</taxon>
        <taxon>Cynodonteae</taxon>
        <taxon>Eleusininae</taxon>
        <taxon>Eleusine</taxon>
    </lineage>
</organism>
<reference evidence="4" key="1">
    <citation type="journal article" date="2018" name="DNA Res.">
        <title>Multiple hybrid de novo genome assembly of finger millet, an orphan allotetraploid crop.</title>
        <authorList>
            <person name="Hatakeyama M."/>
            <person name="Aluri S."/>
            <person name="Balachadran M.T."/>
            <person name="Sivarajan S.R."/>
            <person name="Patrignani A."/>
            <person name="Gruter S."/>
            <person name="Poveda L."/>
            <person name="Shimizu-Inatsugi R."/>
            <person name="Baeten J."/>
            <person name="Francoijs K.J."/>
            <person name="Nataraja K.N."/>
            <person name="Reddy Y.A.N."/>
            <person name="Phadnis S."/>
            <person name="Ravikumar R.L."/>
            <person name="Schlapbach R."/>
            <person name="Sreeman S.M."/>
            <person name="Shimizu K.K."/>
        </authorList>
    </citation>
    <scope>NUCLEOTIDE SEQUENCE</scope>
</reference>
<evidence type="ECO:0000256" key="1">
    <source>
        <dbReference type="SAM" id="Coils"/>
    </source>
</evidence>
<dbReference type="SUPFAM" id="SSF52540">
    <property type="entry name" value="P-loop containing nucleoside triphosphate hydrolases"/>
    <property type="match status" value="1"/>
</dbReference>
<proteinExistence type="predicted"/>